<dbReference type="GO" id="GO:0006281">
    <property type="term" value="P:DNA repair"/>
    <property type="evidence" value="ECO:0007669"/>
    <property type="project" value="UniProtKB-KW"/>
</dbReference>
<evidence type="ECO:0000256" key="1">
    <source>
        <dbReference type="ARBA" id="ARBA00001946"/>
    </source>
</evidence>
<name>A0A4P9C9W1_EUBML</name>
<protein>
    <recommendedName>
        <fullName evidence="13">Holliday junction resolvase RecU</fullName>
    </recommendedName>
</protein>
<evidence type="ECO:0000256" key="12">
    <source>
        <dbReference type="ARBA" id="ARBA00023447"/>
    </source>
</evidence>
<dbReference type="GO" id="GO:0006310">
    <property type="term" value="P:DNA recombination"/>
    <property type="evidence" value="ECO:0007669"/>
    <property type="project" value="UniProtKB-KW"/>
</dbReference>
<dbReference type="InterPro" id="IPR011856">
    <property type="entry name" value="tRNA_endonuc-like_dom_sf"/>
</dbReference>
<dbReference type="GO" id="GO:0046872">
    <property type="term" value="F:metal ion binding"/>
    <property type="evidence" value="ECO:0007669"/>
    <property type="project" value="UniProtKB-KW"/>
</dbReference>
<dbReference type="Proteomes" id="UP000218387">
    <property type="component" value="Chromosome"/>
</dbReference>
<organism evidence="14 15">
    <name type="scientific">Eubacterium maltosivorans</name>
    <dbReference type="NCBI Taxonomy" id="2041044"/>
    <lineage>
        <taxon>Bacteria</taxon>
        <taxon>Bacillati</taxon>
        <taxon>Bacillota</taxon>
        <taxon>Clostridia</taxon>
        <taxon>Eubacteriales</taxon>
        <taxon>Eubacteriaceae</taxon>
        <taxon>Eubacterium</taxon>
    </lineage>
</organism>
<dbReference type="AlphaFoldDB" id="A0A4P9C9W1"/>
<keyword evidence="4" id="KW-0540">Nuclease</keyword>
<dbReference type="KEGG" id="emt:CPZ25_009465"/>
<comment type="cofactor">
    <cofactor evidence="1">
        <name>Mg(2+)</name>
        <dbReference type="ChEBI" id="CHEBI:18420"/>
    </cofactor>
</comment>
<evidence type="ECO:0000313" key="15">
    <source>
        <dbReference type="Proteomes" id="UP000218387"/>
    </source>
</evidence>
<dbReference type="InterPro" id="IPR004612">
    <property type="entry name" value="Resolv_RecU"/>
</dbReference>
<gene>
    <name evidence="14" type="ORF">CPZ25_009465</name>
</gene>
<keyword evidence="6" id="KW-0255">Endonuclease</keyword>
<keyword evidence="9" id="KW-0460">Magnesium</keyword>
<dbReference type="EMBL" id="CP029487">
    <property type="protein sequence ID" value="QCT71545.1"/>
    <property type="molecule type" value="Genomic_DNA"/>
</dbReference>
<proteinExistence type="inferred from homology"/>
<evidence type="ECO:0000313" key="14">
    <source>
        <dbReference type="EMBL" id="QCT71545.1"/>
    </source>
</evidence>
<dbReference type="GO" id="GO:0003676">
    <property type="term" value="F:nucleic acid binding"/>
    <property type="evidence" value="ECO:0007669"/>
    <property type="project" value="InterPro"/>
</dbReference>
<evidence type="ECO:0000256" key="4">
    <source>
        <dbReference type="ARBA" id="ARBA00022722"/>
    </source>
</evidence>
<keyword evidence="8" id="KW-0378">Hydrolase</keyword>
<evidence type="ECO:0000256" key="6">
    <source>
        <dbReference type="ARBA" id="ARBA00022759"/>
    </source>
</evidence>
<dbReference type="RefSeq" id="WP_096920297.1">
    <property type="nucleotide sequence ID" value="NZ_CP029487.1"/>
</dbReference>
<accession>A0A4P9C9W1</accession>
<dbReference type="GO" id="GO:0005737">
    <property type="term" value="C:cytoplasm"/>
    <property type="evidence" value="ECO:0007669"/>
    <property type="project" value="UniProtKB-SubCell"/>
</dbReference>
<sequence>MNRQSEKDPRRQLQGYQNKKKGQVFEILIMAACRQYRVERLAYIDKTPEPMRVIGRGQKGQFTAIFEKKAQPDFKGTLSGGRAVCFEAKNKEGDRVNQTAVTQEQKEALNDHADLGAVTFVLLCMNGMDYYRVPWRIWRSMKRHYGRMYMTLEELEPFRIRFDNTLKFLEGIHETGL</sequence>
<evidence type="ECO:0000256" key="2">
    <source>
        <dbReference type="ARBA" id="ARBA00004496"/>
    </source>
</evidence>
<dbReference type="Pfam" id="PF03838">
    <property type="entry name" value="RecU"/>
    <property type="match status" value="1"/>
</dbReference>
<evidence type="ECO:0000256" key="11">
    <source>
        <dbReference type="ARBA" id="ARBA00023204"/>
    </source>
</evidence>
<comment type="similarity">
    <text evidence="12">Belongs to the RecU family.</text>
</comment>
<evidence type="ECO:0000256" key="3">
    <source>
        <dbReference type="ARBA" id="ARBA00022490"/>
    </source>
</evidence>
<evidence type="ECO:0000256" key="10">
    <source>
        <dbReference type="ARBA" id="ARBA00023172"/>
    </source>
</evidence>
<dbReference type="InterPro" id="IPR011335">
    <property type="entry name" value="Restrct_endonuc-II-like"/>
</dbReference>
<keyword evidence="7" id="KW-0227">DNA damage</keyword>
<keyword evidence="3" id="KW-0963">Cytoplasm</keyword>
<keyword evidence="15" id="KW-1185">Reference proteome</keyword>
<evidence type="ECO:0000256" key="7">
    <source>
        <dbReference type="ARBA" id="ARBA00022763"/>
    </source>
</evidence>
<reference evidence="14 15" key="1">
    <citation type="submission" date="2018-05" db="EMBL/GenBank/DDBJ databases">
        <title>Genome comparison of Eubacterium sp.</title>
        <authorList>
            <person name="Feng Y."/>
            <person name="Sanchez-Andrea I."/>
            <person name="Stams A.J.M."/>
            <person name="De Vos W.M."/>
        </authorList>
    </citation>
    <scope>NUCLEOTIDE SEQUENCE [LARGE SCALE GENOMIC DNA]</scope>
    <source>
        <strain evidence="14 15">YI</strain>
    </source>
</reference>
<dbReference type="SUPFAM" id="SSF52980">
    <property type="entry name" value="Restriction endonuclease-like"/>
    <property type="match status" value="1"/>
</dbReference>
<evidence type="ECO:0000256" key="9">
    <source>
        <dbReference type="ARBA" id="ARBA00022842"/>
    </source>
</evidence>
<dbReference type="GO" id="GO:0016787">
    <property type="term" value="F:hydrolase activity"/>
    <property type="evidence" value="ECO:0007669"/>
    <property type="project" value="UniProtKB-KW"/>
</dbReference>
<keyword evidence="11" id="KW-0234">DNA repair</keyword>
<dbReference type="GO" id="GO:0004519">
    <property type="term" value="F:endonuclease activity"/>
    <property type="evidence" value="ECO:0007669"/>
    <property type="project" value="UniProtKB-KW"/>
</dbReference>
<evidence type="ECO:0000256" key="5">
    <source>
        <dbReference type="ARBA" id="ARBA00022723"/>
    </source>
</evidence>
<comment type="subcellular location">
    <subcellularLocation>
        <location evidence="2">Cytoplasm</location>
    </subcellularLocation>
</comment>
<keyword evidence="5" id="KW-0479">Metal-binding</keyword>
<dbReference type="Gene3D" id="3.40.1350.10">
    <property type="match status" value="1"/>
</dbReference>
<evidence type="ECO:0000256" key="13">
    <source>
        <dbReference type="ARBA" id="ARBA00029523"/>
    </source>
</evidence>
<keyword evidence="10" id="KW-0233">DNA recombination</keyword>
<evidence type="ECO:0000256" key="8">
    <source>
        <dbReference type="ARBA" id="ARBA00022801"/>
    </source>
</evidence>